<accession>A0ACC5QZ28</accession>
<protein>
    <submittedName>
        <fullName evidence="1">Flavin reductase family protein</fullName>
    </submittedName>
</protein>
<dbReference type="Proteomes" id="UP000616151">
    <property type="component" value="Unassembled WGS sequence"/>
</dbReference>
<evidence type="ECO:0000313" key="2">
    <source>
        <dbReference type="Proteomes" id="UP000616151"/>
    </source>
</evidence>
<name>A0ACC5QZ28_9HYPH</name>
<reference evidence="1" key="1">
    <citation type="submission" date="2021-01" db="EMBL/GenBank/DDBJ databases">
        <authorList>
            <person name="Sun Q."/>
        </authorList>
    </citation>
    <scope>NUCLEOTIDE SEQUENCE</scope>
    <source>
        <strain evidence="1">YIM B02566</strain>
    </source>
</reference>
<keyword evidence="2" id="KW-1185">Reference proteome</keyword>
<evidence type="ECO:0000313" key="1">
    <source>
        <dbReference type="EMBL" id="MBK1865662.1"/>
    </source>
</evidence>
<organism evidence="1 2">
    <name type="scientific">Taklimakanibacter albus</name>
    <dbReference type="NCBI Taxonomy" id="2800327"/>
    <lineage>
        <taxon>Bacteria</taxon>
        <taxon>Pseudomonadati</taxon>
        <taxon>Pseudomonadota</taxon>
        <taxon>Alphaproteobacteria</taxon>
        <taxon>Hyphomicrobiales</taxon>
        <taxon>Aestuariivirgaceae</taxon>
        <taxon>Taklimakanibacter</taxon>
    </lineage>
</organism>
<proteinExistence type="predicted"/>
<dbReference type="EMBL" id="JAENHL010000006">
    <property type="protein sequence ID" value="MBK1865662.1"/>
    <property type="molecule type" value="Genomic_DNA"/>
</dbReference>
<sequence>MNVPIDSRAFRTALGSFATGVTIVTTRGPKGEPVGNTVNSFSAVSLDPPLVLWSLGKRSYSFKSYLSADHFAVNVLREGQDELSRRFARSLDDKWAGLEFETWDTGCPILPNALAVFECKTAYTYQGGDHVIFVGEVLNFDHDPTGKPLVFWHGGYHHVTR</sequence>
<gene>
    <name evidence="1" type="ORF">JHL16_04810</name>
</gene>
<comment type="caution">
    <text evidence="1">The sequence shown here is derived from an EMBL/GenBank/DDBJ whole genome shotgun (WGS) entry which is preliminary data.</text>
</comment>